<dbReference type="GO" id="GO:0110032">
    <property type="term" value="P:positive regulation of G2/MI transition of meiotic cell cycle"/>
    <property type="evidence" value="ECO:0007669"/>
    <property type="project" value="TreeGrafter"/>
</dbReference>
<dbReference type="GO" id="GO:0004725">
    <property type="term" value="F:protein tyrosine phosphatase activity"/>
    <property type="evidence" value="ECO:0007669"/>
    <property type="project" value="UniProtKB-UniRule"/>
</dbReference>
<dbReference type="CDD" id="cd01530">
    <property type="entry name" value="Cdc25"/>
    <property type="match status" value="1"/>
</dbReference>
<keyword evidence="2 8" id="KW-0132">Cell division</keyword>
<dbReference type="Gene3D" id="3.40.250.10">
    <property type="entry name" value="Rhodanese-like domain"/>
    <property type="match status" value="1"/>
</dbReference>
<name>M4SI53_9BILA</name>
<dbReference type="PANTHER" id="PTHR10828:SF17">
    <property type="entry name" value="PROTEIN-TYROSINE-PHOSPHATASE"/>
    <property type="match status" value="1"/>
</dbReference>
<evidence type="ECO:0000256" key="3">
    <source>
        <dbReference type="ARBA" id="ARBA00022776"/>
    </source>
</evidence>
<dbReference type="AlphaFoldDB" id="M4SI53"/>
<dbReference type="FunFam" id="3.40.250.10:FF:000021">
    <property type="entry name" value="M-phase inducer phosphatase cdc-25.2"/>
    <property type="match status" value="1"/>
</dbReference>
<accession>M4SI53</accession>
<dbReference type="PANTHER" id="PTHR10828">
    <property type="entry name" value="M-PHASE INDUCER PHOSPHATASE DUAL SPECIFICITY PHOSPHATASE CDC25"/>
    <property type="match status" value="1"/>
</dbReference>
<evidence type="ECO:0000256" key="7">
    <source>
        <dbReference type="ARBA" id="ARBA00051722"/>
    </source>
</evidence>
<comment type="function">
    <text evidence="8">Tyrosine protein phosphatase which functions as a dosage-dependent inducer of mitotic progression.</text>
</comment>
<evidence type="ECO:0000256" key="2">
    <source>
        <dbReference type="ARBA" id="ARBA00022618"/>
    </source>
</evidence>
<evidence type="ECO:0000256" key="6">
    <source>
        <dbReference type="ARBA" id="ARBA00023306"/>
    </source>
</evidence>
<evidence type="ECO:0000256" key="8">
    <source>
        <dbReference type="RuleBase" id="RU368028"/>
    </source>
</evidence>
<proteinExistence type="inferred from homology"/>
<dbReference type="GO" id="GO:0000086">
    <property type="term" value="P:G2/M transition of mitotic cell cycle"/>
    <property type="evidence" value="ECO:0007669"/>
    <property type="project" value="TreeGrafter"/>
</dbReference>
<keyword evidence="4 8" id="KW-0378">Hydrolase</keyword>
<feature type="domain" description="Rhodanese" evidence="9">
    <location>
        <begin position="148"/>
        <end position="260"/>
    </location>
</feature>
<dbReference type="GO" id="GO:0005634">
    <property type="term" value="C:nucleus"/>
    <property type="evidence" value="ECO:0007669"/>
    <property type="project" value="TreeGrafter"/>
</dbReference>
<organism evidence="10">
    <name type="scientific">Brachionus manjavacas</name>
    <dbReference type="NCBI Taxonomy" id="667381"/>
    <lineage>
        <taxon>Eukaryota</taxon>
        <taxon>Metazoa</taxon>
        <taxon>Spiralia</taxon>
        <taxon>Gnathifera</taxon>
        <taxon>Rotifera</taxon>
        <taxon>Eurotatoria</taxon>
        <taxon>Monogononta</taxon>
        <taxon>Pseudotrocha</taxon>
        <taxon>Ploima</taxon>
        <taxon>Brachionidae</taxon>
        <taxon>Brachionus</taxon>
    </lineage>
</organism>
<evidence type="ECO:0000256" key="5">
    <source>
        <dbReference type="ARBA" id="ARBA00022912"/>
    </source>
</evidence>
<protein>
    <recommendedName>
        <fullName evidence="8">M-phase inducer phosphatase</fullName>
        <ecNumber evidence="8">3.1.3.48</ecNumber>
    </recommendedName>
</protein>
<dbReference type="InterPro" id="IPR000751">
    <property type="entry name" value="MPI_Phosphatase"/>
</dbReference>
<feature type="non-terminal residue" evidence="10">
    <location>
        <position position="289"/>
    </location>
</feature>
<dbReference type="SUPFAM" id="SSF52821">
    <property type="entry name" value="Rhodanese/Cell cycle control phosphatase"/>
    <property type="match status" value="1"/>
</dbReference>
<keyword evidence="3 8" id="KW-0498">Mitosis</keyword>
<feature type="non-terminal residue" evidence="10">
    <location>
        <position position="1"/>
    </location>
</feature>
<keyword evidence="6 8" id="KW-0131">Cell cycle</keyword>
<dbReference type="PROSITE" id="PS50206">
    <property type="entry name" value="RHODANESE_3"/>
    <property type="match status" value="1"/>
</dbReference>
<evidence type="ECO:0000313" key="10">
    <source>
        <dbReference type="EMBL" id="AGH55875.1"/>
    </source>
</evidence>
<comment type="catalytic activity">
    <reaction evidence="7 8">
        <text>O-phospho-L-tyrosyl-[protein] + H2O = L-tyrosyl-[protein] + phosphate</text>
        <dbReference type="Rhea" id="RHEA:10684"/>
        <dbReference type="Rhea" id="RHEA-COMP:10136"/>
        <dbReference type="Rhea" id="RHEA-COMP:20101"/>
        <dbReference type="ChEBI" id="CHEBI:15377"/>
        <dbReference type="ChEBI" id="CHEBI:43474"/>
        <dbReference type="ChEBI" id="CHEBI:46858"/>
        <dbReference type="ChEBI" id="CHEBI:61978"/>
        <dbReference type="EC" id="3.1.3.48"/>
    </reaction>
</comment>
<dbReference type="GO" id="GO:0010971">
    <property type="term" value="P:positive regulation of G2/M transition of mitotic cell cycle"/>
    <property type="evidence" value="ECO:0007669"/>
    <property type="project" value="TreeGrafter"/>
</dbReference>
<dbReference type="InterPro" id="IPR036873">
    <property type="entry name" value="Rhodanese-like_dom_sf"/>
</dbReference>
<dbReference type="GO" id="GO:0005737">
    <property type="term" value="C:cytoplasm"/>
    <property type="evidence" value="ECO:0007669"/>
    <property type="project" value="TreeGrafter"/>
</dbReference>
<dbReference type="GO" id="GO:0051301">
    <property type="term" value="P:cell division"/>
    <property type="evidence" value="ECO:0007669"/>
    <property type="project" value="UniProtKB-UniRule"/>
</dbReference>
<dbReference type="Pfam" id="PF00581">
    <property type="entry name" value="Rhodanese"/>
    <property type="match status" value="1"/>
</dbReference>
<reference evidence="10" key="1">
    <citation type="journal article" date="2013" name="J. Hered.">
        <title>Inventory and phylogenetic analysis of meiotic genes in monogonont rotifers.</title>
        <authorList>
            <person name="Hanson S.J."/>
            <person name="Schurko A.M."/>
            <person name="Hecox-Lea B."/>
            <person name="Mark Welch D.B."/>
            <person name="Stelzer C.P."/>
            <person name="Logsdon J.M.Jr."/>
        </authorList>
    </citation>
    <scope>NUCLEOTIDE SEQUENCE</scope>
</reference>
<dbReference type="InterPro" id="IPR001763">
    <property type="entry name" value="Rhodanese-like_dom"/>
</dbReference>
<gene>
    <name evidence="10" type="primary">CDC25C</name>
</gene>
<dbReference type="EC" id="3.1.3.48" evidence="8"/>
<sequence length="289" mass="33295">NCSLDSPSPFQARRCLFKQSPAPNTKQLNLSTPNKLLKDSCRIENKQITPISYRNGSLHNSFLDFSFDSNVKPMQADEEDSSNMKEIHQMIMQSLEVECDTSMASTRLIGDRSCAHLLPCTTSVKHNDLSVITTSTFKKVLDGAYDAQIGKLIIIDARYPYEYEGGHITQAKNVFTREKLVDMFFENRDKLFEGVEPGKRLIVVFHCEFSSERGPGMLRFLRNQDRAANKSSYPNLFYPELYLLEGGYKAFYESTIEYCEPREYKPMLHQDHVQDLKHFRSKAKTWEAQ</sequence>
<keyword evidence="5 8" id="KW-0904">Protein phosphatase</keyword>
<dbReference type="SMART" id="SM00450">
    <property type="entry name" value="RHOD"/>
    <property type="match status" value="1"/>
</dbReference>
<evidence type="ECO:0000256" key="1">
    <source>
        <dbReference type="ARBA" id="ARBA00011065"/>
    </source>
</evidence>
<dbReference type="EMBL" id="JX156216">
    <property type="protein sequence ID" value="AGH55875.1"/>
    <property type="molecule type" value="Genomic_DNA"/>
</dbReference>
<evidence type="ECO:0000259" key="9">
    <source>
        <dbReference type="PROSITE" id="PS50206"/>
    </source>
</evidence>
<dbReference type="PRINTS" id="PR00716">
    <property type="entry name" value="MPIPHPHTASE"/>
</dbReference>
<comment type="similarity">
    <text evidence="1 8">Belongs to the MPI phosphatase family.</text>
</comment>
<evidence type="ECO:0000256" key="4">
    <source>
        <dbReference type="ARBA" id="ARBA00022801"/>
    </source>
</evidence>
<dbReference type="SMR" id="M4SI53"/>